<evidence type="ECO:0000256" key="5">
    <source>
        <dbReference type="ARBA" id="ARBA00023136"/>
    </source>
</evidence>
<keyword evidence="3 7" id="KW-0812">Transmembrane</keyword>
<dbReference type="OrthoDB" id="5982705at2759"/>
<dbReference type="InterPro" id="IPR008952">
    <property type="entry name" value="Tetraspanin_EC2_sf"/>
</dbReference>
<name>A0A9D3PET9_MEGAT</name>
<organism evidence="9 10">
    <name type="scientific">Megalops atlanticus</name>
    <name type="common">Tarpon</name>
    <name type="synonym">Clupea gigantea</name>
    <dbReference type="NCBI Taxonomy" id="7932"/>
    <lineage>
        <taxon>Eukaryota</taxon>
        <taxon>Metazoa</taxon>
        <taxon>Chordata</taxon>
        <taxon>Craniata</taxon>
        <taxon>Vertebrata</taxon>
        <taxon>Euteleostomi</taxon>
        <taxon>Actinopterygii</taxon>
        <taxon>Neopterygii</taxon>
        <taxon>Teleostei</taxon>
        <taxon>Elopiformes</taxon>
        <taxon>Megalopidae</taxon>
        <taxon>Megalops</taxon>
    </lineage>
</organism>
<sequence>MVLQCITGSTQRTRLPVEDSCIELSLCEICCSFIRLTMANVSTSLKWVFIVFNILFAIAGGVLIMIAMIGHISQGPEGFEQNLSGVVLLYLIGAVTMALSIIGAYGAHKEKKWALIVFFTGMVVGNACLLLLSVTVSVSIPVATQTIENYFYNAIPLDEASQDIQNVVGKLQSELNCCGVFNGYQDWGKHLPQSCLCPSYRPNMDKCEKINGSQFETYEHGSMLSEDSDKLVYKEPCAPFVTNTMRKALNIMLGICLGFAIMAFIGMAMSMTLLCQMRRQRSPVSLSMNPSGPPYKELHNAAEN</sequence>
<dbReference type="AlphaFoldDB" id="A0A9D3PET9"/>
<evidence type="ECO:0000256" key="1">
    <source>
        <dbReference type="ARBA" id="ARBA00004141"/>
    </source>
</evidence>
<evidence type="ECO:0000256" key="3">
    <source>
        <dbReference type="ARBA" id="ARBA00022692"/>
    </source>
</evidence>
<keyword evidence="4 7" id="KW-1133">Transmembrane helix</keyword>
<evidence type="ECO:0000313" key="10">
    <source>
        <dbReference type="Proteomes" id="UP001046870"/>
    </source>
</evidence>
<feature type="region of interest" description="Disordered" evidence="8">
    <location>
        <begin position="285"/>
        <end position="304"/>
    </location>
</feature>
<keyword evidence="5 7" id="KW-0472">Membrane</keyword>
<dbReference type="PANTHER" id="PTHR19282:SF516">
    <property type="entry name" value="TETRASPANIN"/>
    <property type="match status" value="1"/>
</dbReference>
<dbReference type="GO" id="GO:0005886">
    <property type="term" value="C:plasma membrane"/>
    <property type="evidence" value="ECO:0007669"/>
    <property type="project" value="TreeGrafter"/>
</dbReference>
<feature type="disulfide bond" evidence="6">
    <location>
        <begin position="177"/>
        <end position="207"/>
    </location>
</feature>
<gene>
    <name evidence="9" type="ORF">MATL_G00248500</name>
</gene>
<evidence type="ECO:0000256" key="8">
    <source>
        <dbReference type="SAM" id="MobiDB-lite"/>
    </source>
</evidence>
<dbReference type="EMBL" id="JAFDVH010000023">
    <property type="protein sequence ID" value="KAG7456132.1"/>
    <property type="molecule type" value="Genomic_DNA"/>
</dbReference>
<proteinExistence type="inferred from homology"/>
<feature type="transmembrane region" description="Helical" evidence="7">
    <location>
        <begin position="113"/>
        <end position="134"/>
    </location>
</feature>
<dbReference type="SUPFAM" id="SSF48652">
    <property type="entry name" value="Tetraspanin"/>
    <property type="match status" value="1"/>
</dbReference>
<accession>A0A9D3PET9</accession>
<comment type="similarity">
    <text evidence="2 7">Belongs to the tetraspanin (TM4SF) family.</text>
</comment>
<feature type="disulfide bond" evidence="6">
    <location>
        <begin position="178"/>
        <end position="197"/>
    </location>
</feature>
<dbReference type="PRINTS" id="PR00259">
    <property type="entry name" value="TMFOUR"/>
</dbReference>
<dbReference type="Gene3D" id="1.10.1450.10">
    <property type="entry name" value="Tetraspanin"/>
    <property type="match status" value="1"/>
</dbReference>
<keyword evidence="6" id="KW-1015">Disulfide bond</keyword>
<evidence type="ECO:0000256" key="4">
    <source>
        <dbReference type="ARBA" id="ARBA00022989"/>
    </source>
</evidence>
<feature type="transmembrane region" description="Helical" evidence="7">
    <location>
        <begin position="251"/>
        <end position="275"/>
    </location>
</feature>
<dbReference type="PANTHER" id="PTHR19282">
    <property type="entry name" value="TETRASPANIN"/>
    <property type="match status" value="1"/>
</dbReference>
<evidence type="ECO:0000256" key="7">
    <source>
        <dbReference type="RuleBase" id="RU361218"/>
    </source>
</evidence>
<feature type="transmembrane region" description="Helical" evidence="7">
    <location>
        <begin position="84"/>
        <end position="106"/>
    </location>
</feature>
<dbReference type="InterPro" id="IPR000301">
    <property type="entry name" value="Tetraspanin_animals"/>
</dbReference>
<feature type="transmembrane region" description="Helical" evidence="7">
    <location>
        <begin position="47"/>
        <end position="72"/>
    </location>
</feature>
<comment type="caution">
    <text evidence="9">The sequence shown here is derived from an EMBL/GenBank/DDBJ whole genome shotgun (WGS) entry which is preliminary data.</text>
</comment>
<dbReference type="InterPro" id="IPR018499">
    <property type="entry name" value="Tetraspanin/Peripherin"/>
</dbReference>
<dbReference type="PIRSF" id="PIRSF002419">
    <property type="entry name" value="Tetraspanin"/>
    <property type="match status" value="1"/>
</dbReference>
<keyword evidence="10" id="KW-1185">Reference proteome</keyword>
<comment type="subcellular location">
    <subcellularLocation>
        <location evidence="1 7">Membrane</location>
        <topology evidence="1 7">Multi-pass membrane protein</topology>
    </subcellularLocation>
</comment>
<reference evidence="9" key="1">
    <citation type="submission" date="2021-01" db="EMBL/GenBank/DDBJ databases">
        <authorList>
            <person name="Zahm M."/>
            <person name="Roques C."/>
            <person name="Cabau C."/>
            <person name="Klopp C."/>
            <person name="Donnadieu C."/>
            <person name="Jouanno E."/>
            <person name="Lampietro C."/>
            <person name="Louis A."/>
            <person name="Herpin A."/>
            <person name="Echchiki A."/>
            <person name="Berthelot C."/>
            <person name="Parey E."/>
            <person name="Roest-Crollius H."/>
            <person name="Braasch I."/>
            <person name="Postlethwait J."/>
            <person name="Bobe J."/>
            <person name="Montfort J."/>
            <person name="Bouchez O."/>
            <person name="Begum T."/>
            <person name="Mejri S."/>
            <person name="Adams A."/>
            <person name="Chen W.-J."/>
            <person name="Guiguen Y."/>
        </authorList>
    </citation>
    <scope>NUCLEOTIDE SEQUENCE</scope>
    <source>
        <strain evidence="9">YG-15Mar2019-1</strain>
        <tissue evidence="9">Brain</tissue>
    </source>
</reference>
<evidence type="ECO:0000256" key="6">
    <source>
        <dbReference type="PIRSR" id="PIRSR002419-1"/>
    </source>
</evidence>
<evidence type="ECO:0000313" key="9">
    <source>
        <dbReference type="EMBL" id="KAG7456132.1"/>
    </source>
</evidence>
<dbReference type="Proteomes" id="UP001046870">
    <property type="component" value="Chromosome 23"/>
</dbReference>
<protein>
    <recommendedName>
        <fullName evidence="7">Tetraspanin</fullName>
    </recommendedName>
</protein>
<evidence type="ECO:0000256" key="2">
    <source>
        <dbReference type="ARBA" id="ARBA00006840"/>
    </source>
</evidence>
<dbReference type="Pfam" id="PF00335">
    <property type="entry name" value="Tetraspanin"/>
    <property type="match status" value="1"/>
</dbReference>